<feature type="region of interest" description="Disordered" evidence="1">
    <location>
        <begin position="567"/>
        <end position="648"/>
    </location>
</feature>
<feature type="compositionally biased region" description="Low complexity" evidence="1">
    <location>
        <begin position="676"/>
        <end position="700"/>
    </location>
</feature>
<feature type="compositionally biased region" description="Basic residues" evidence="1">
    <location>
        <begin position="588"/>
        <end position="608"/>
    </location>
</feature>
<feature type="region of interest" description="Disordered" evidence="1">
    <location>
        <begin position="330"/>
        <end position="391"/>
    </location>
</feature>
<dbReference type="AlphaFoldDB" id="A0AAV9ZBB6"/>
<protein>
    <submittedName>
        <fullName evidence="2">Uncharacterized protein</fullName>
    </submittedName>
</protein>
<comment type="caution">
    <text evidence="2">The sequence shown here is derived from an EMBL/GenBank/DDBJ whole genome shotgun (WGS) entry which is preliminary data.</text>
</comment>
<accession>A0AAV9ZBB6</accession>
<evidence type="ECO:0000313" key="2">
    <source>
        <dbReference type="EMBL" id="KAK6977464.1"/>
    </source>
</evidence>
<dbReference type="Proteomes" id="UP001362999">
    <property type="component" value="Unassembled WGS sequence"/>
</dbReference>
<feature type="region of interest" description="Disordered" evidence="1">
    <location>
        <begin position="663"/>
        <end position="710"/>
    </location>
</feature>
<feature type="compositionally biased region" description="Pro residues" evidence="1">
    <location>
        <begin position="333"/>
        <end position="351"/>
    </location>
</feature>
<evidence type="ECO:0000256" key="1">
    <source>
        <dbReference type="SAM" id="MobiDB-lite"/>
    </source>
</evidence>
<evidence type="ECO:0000313" key="3">
    <source>
        <dbReference type="Proteomes" id="UP001362999"/>
    </source>
</evidence>
<dbReference type="EMBL" id="JAWWNJ010000168">
    <property type="protein sequence ID" value="KAK6977464.1"/>
    <property type="molecule type" value="Genomic_DNA"/>
</dbReference>
<keyword evidence="3" id="KW-1185">Reference proteome</keyword>
<reference evidence="2 3" key="1">
    <citation type="journal article" date="2024" name="J Genomics">
        <title>Draft genome sequencing and assembly of Favolaschia claudopus CIRM-BRFM 2984 isolated from oak limbs.</title>
        <authorList>
            <person name="Navarro D."/>
            <person name="Drula E."/>
            <person name="Chaduli D."/>
            <person name="Cazenave R."/>
            <person name="Ahrendt S."/>
            <person name="Wang J."/>
            <person name="Lipzen A."/>
            <person name="Daum C."/>
            <person name="Barry K."/>
            <person name="Grigoriev I.V."/>
            <person name="Favel A."/>
            <person name="Rosso M.N."/>
            <person name="Martin F."/>
        </authorList>
    </citation>
    <scope>NUCLEOTIDE SEQUENCE [LARGE SCALE GENOMIC DNA]</scope>
    <source>
        <strain evidence="2 3">CIRM-BRFM 2984</strain>
    </source>
</reference>
<name>A0AAV9ZBB6_9AGAR</name>
<gene>
    <name evidence="2" type="ORF">R3P38DRAFT_2581825</name>
</gene>
<proteinExistence type="predicted"/>
<sequence>MARAKKNIPPGRKSDFTGEKLAWLESFRDDVLNAGNAVGDEYTSITNRFLKRYGYDLPFTKNVDGDPEDNPPVISSNPSAEEKTRRDDIRAVLRTKLSGWFRTRFRNKKVHSGSIGRILTSMHKMSGVAKRPRRKNTVTVYSNLHYEKRLKNDFNQLWAEAKDANPGNSRLAMSQDFVRSRWAQESPEFKESVEKQAAEMHAAAVKEWQEKRTLPEGNGNAETFHEALETLEEVAIPMADALADRLGSHVVVLVVGPVGSQKGEVCLRTIFSDTSSCQTSKTWAEFDHSGFSAMEKSITRYGRALFSKAECRDRAWPPLAPDAEQLTSLIQMPPAPAPPSTALAPPAPVAPPRTVKAAPVVPTPVDDMPISPPPVDNSSSPEAAATTDGIDRSEWTSNFTEVYTYLASKNWGEDWKALLAALVHFEWSYYNHDDVYKIEAINSRPAEIAEWMKKHRVLDDYALKRNFGERLLEWWKEVGPRDRWDSVEGLADAPRDEKDDDWDRATRAGRNGLQLFALALAWWGQAIWNDGAANGLGGGEEAMSLALDWQRILRDLTWVLGFGSRNREEEEEAEQVEEERKAAAAAAKKGKGKKGGKGAKAPKKKAGKRKAEQEEDSAGSRKKARTENTGSGGEEPQRPKPRRLKRGYVLSIDAVKYTLTISLALPPLTSRPPPRRTSSNPLPRQTSTTPRPLPRRTSSNPRPPPHRARG</sequence>
<feature type="compositionally biased region" description="Low complexity" evidence="1">
    <location>
        <begin position="352"/>
        <end position="365"/>
    </location>
</feature>
<organism evidence="2 3">
    <name type="scientific">Favolaschia claudopus</name>
    <dbReference type="NCBI Taxonomy" id="2862362"/>
    <lineage>
        <taxon>Eukaryota</taxon>
        <taxon>Fungi</taxon>
        <taxon>Dikarya</taxon>
        <taxon>Basidiomycota</taxon>
        <taxon>Agaricomycotina</taxon>
        <taxon>Agaricomycetes</taxon>
        <taxon>Agaricomycetidae</taxon>
        <taxon>Agaricales</taxon>
        <taxon>Marasmiineae</taxon>
        <taxon>Mycenaceae</taxon>
        <taxon>Favolaschia</taxon>
    </lineage>
</organism>
<feature type="region of interest" description="Disordered" evidence="1">
    <location>
        <begin position="61"/>
        <end position="86"/>
    </location>
</feature>